<keyword evidence="5 26" id="KW-0812">Transmembrane</keyword>
<feature type="transmembrane region" description="Helical" evidence="26">
    <location>
        <begin position="324"/>
        <end position="347"/>
    </location>
</feature>
<feature type="transmembrane region" description="Helical" evidence="26">
    <location>
        <begin position="21"/>
        <end position="44"/>
    </location>
</feature>
<keyword evidence="29" id="KW-1185">Reference proteome</keyword>
<feature type="transmembrane region" description="Helical" evidence="26">
    <location>
        <begin position="170"/>
        <end position="194"/>
    </location>
</feature>
<feature type="transmembrane region" description="Helical" evidence="26">
    <location>
        <begin position="393"/>
        <end position="416"/>
    </location>
</feature>
<dbReference type="Pfam" id="PF07690">
    <property type="entry name" value="MFS_1"/>
    <property type="match status" value="1"/>
</dbReference>
<evidence type="ECO:0000256" key="23">
    <source>
        <dbReference type="ARBA" id="ARBA00045018"/>
    </source>
</evidence>
<evidence type="ECO:0000256" key="15">
    <source>
        <dbReference type="ARBA" id="ARBA00044898"/>
    </source>
</evidence>
<feature type="transmembrane region" description="Helical" evidence="26">
    <location>
        <begin position="296"/>
        <end position="318"/>
    </location>
</feature>
<keyword evidence="4" id="KW-0813">Transport</keyword>
<evidence type="ECO:0000313" key="28">
    <source>
        <dbReference type="EMBL" id="WAX57591.1"/>
    </source>
</evidence>
<comment type="similarity">
    <text evidence="3">Belongs to the major facilitator superfamily.</text>
</comment>
<evidence type="ECO:0000256" key="12">
    <source>
        <dbReference type="ARBA" id="ARBA00044884"/>
    </source>
</evidence>
<comment type="catalytic activity">
    <reaction evidence="10">
        <text>L-histidyl-glycine(out) = L-histidyl-glycine(in)</text>
        <dbReference type="Rhea" id="RHEA:79395"/>
        <dbReference type="ChEBI" id="CHEBI:229957"/>
    </reaction>
</comment>
<comment type="catalytic activity">
    <reaction evidence="9">
        <text>L-lysyl-L-alanine(out) = L-lysyl-L-alanine(in)</text>
        <dbReference type="Rhea" id="RHEA:79399"/>
        <dbReference type="ChEBI" id="CHEBI:229954"/>
    </reaction>
</comment>
<accession>A0ABY7K391</accession>
<evidence type="ECO:0000256" key="6">
    <source>
        <dbReference type="ARBA" id="ARBA00022989"/>
    </source>
</evidence>
<sequence>MSAVALPRFGSRRTPSAVAGWLLAVSVYVLAVLHRTSLGVAGLLAEQRFGITPAQLSVFIFLQLGVYAAMQVPTGVLVDRYGPRRLLVIAAMLMGSAQLLFALVPSYPVALLARTALGCGDAMTFISVLRYSATHFSPRRYPVVVALTSMAGTIGNILATLPLAVVLHDVGWGVGFGVAAVGSLVAGAFVWLLLPAATPPRRLHGVREVRDGVSSVLVRVRTAWALPGTRLGFWVHFACMSSATAFGVLWGNTYLIKAAGFSAAGGGAVLMYGVIAAALASPLIGWLIGHRPILRVPLALGICSVTIAGWVLLVAAFGDHPPRAYVLVLFVVMALGGPASMAAFALARDYNHARTLGTASGVVNVGGFVATVIIALGIGWALDALGSTSAHTLRFAVLVAVAVQLFGTVRMSVWLLRLRAFALDRQGAGESVPVPVVRRRWDLSPELDEAE</sequence>
<comment type="catalytic activity">
    <reaction evidence="16">
        <text>L-arginyl-L-alpha-amino acid(out) = L-arginyl-L-alpha-amino acid(in)</text>
        <dbReference type="Rhea" id="RHEA:79371"/>
        <dbReference type="ChEBI" id="CHEBI:84315"/>
    </reaction>
</comment>
<comment type="subunit">
    <text evidence="25">Homodimer. Interacts with lysosomal protein GLMP (via lumenal domain); the interaction starts while both proteins are still in the endoplasmic reticulum and is required for stabilization of MFSD1 in lysosomes but has no direct effect on its targeting to lysosomes or transporter activity.</text>
</comment>
<gene>
    <name evidence="28" type="ORF">M6B22_02205</name>
</gene>
<evidence type="ECO:0000313" key="29">
    <source>
        <dbReference type="Proteomes" id="UP001164693"/>
    </source>
</evidence>
<dbReference type="Proteomes" id="UP001164693">
    <property type="component" value="Chromosome"/>
</dbReference>
<comment type="catalytic activity">
    <reaction evidence="15">
        <text>L-aspartyl-L-lysine(out) = L-aspartyl-L-lysine(in)</text>
        <dbReference type="Rhea" id="RHEA:79411"/>
        <dbReference type="ChEBI" id="CHEBI:229953"/>
    </reaction>
</comment>
<evidence type="ECO:0000256" key="17">
    <source>
        <dbReference type="ARBA" id="ARBA00044900"/>
    </source>
</evidence>
<feature type="domain" description="Major facilitator superfamily (MFS) profile" evidence="27">
    <location>
        <begin position="12"/>
        <end position="419"/>
    </location>
</feature>
<comment type="function">
    <text evidence="24">Lysosomal dipeptide uniporter that selectively exports lysine, arginine or histidine-containing dipeptides with a net positive charge from the lysosome lumen into the cytosol. Could play a role in a specific type of protein O-glycosylation indirectly regulating macrophages migration and tissue invasion. Also essential for liver homeostasis.</text>
</comment>
<evidence type="ECO:0000256" key="7">
    <source>
        <dbReference type="ARBA" id="ARBA00023136"/>
    </source>
</evidence>
<evidence type="ECO:0000256" key="8">
    <source>
        <dbReference type="ARBA" id="ARBA00023228"/>
    </source>
</evidence>
<evidence type="ECO:0000256" key="21">
    <source>
        <dbReference type="ARBA" id="ARBA00044924"/>
    </source>
</evidence>
<organism evidence="28 29">
    <name type="scientific">Jatrophihabitans cynanchi</name>
    <dbReference type="NCBI Taxonomy" id="2944128"/>
    <lineage>
        <taxon>Bacteria</taxon>
        <taxon>Bacillati</taxon>
        <taxon>Actinomycetota</taxon>
        <taxon>Actinomycetes</taxon>
        <taxon>Jatrophihabitantales</taxon>
        <taxon>Jatrophihabitantaceae</taxon>
        <taxon>Jatrophihabitans</taxon>
    </lineage>
</organism>
<evidence type="ECO:0000256" key="10">
    <source>
        <dbReference type="ARBA" id="ARBA00044878"/>
    </source>
</evidence>
<dbReference type="PANTHER" id="PTHR23512">
    <property type="entry name" value="MAJOR FACILITATOR SUPERFAMILY DOMAIN-CONTAINING PROTEIN 1"/>
    <property type="match status" value="1"/>
</dbReference>
<name>A0ABY7K391_9ACTN</name>
<comment type="catalytic activity">
    <reaction evidence="11">
        <text>L-alpha-aminoacyl-L-arginine(out) = L-alpha-aminoacyl-L-arginine(in)</text>
        <dbReference type="Rhea" id="RHEA:79367"/>
        <dbReference type="ChEBI" id="CHEBI:229968"/>
    </reaction>
</comment>
<evidence type="ECO:0000256" key="2">
    <source>
        <dbReference type="ARBA" id="ARBA00004651"/>
    </source>
</evidence>
<dbReference type="SUPFAM" id="SSF103473">
    <property type="entry name" value="MFS general substrate transporter"/>
    <property type="match status" value="1"/>
</dbReference>
<keyword evidence="8" id="KW-0458">Lysosome</keyword>
<comment type="catalytic activity">
    <reaction evidence="19">
        <text>L-histidyl-L-alpha-amino acid(out) = L-histidyl-L-alpha-amino acid(in)</text>
        <dbReference type="Rhea" id="RHEA:79379"/>
        <dbReference type="ChEBI" id="CHEBI:229964"/>
    </reaction>
</comment>
<evidence type="ECO:0000256" key="19">
    <source>
        <dbReference type="ARBA" id="ARBA00044912"/>
    </source>
</evidence>
<evidence type="ECO:0000256" key="22">
    <source>
        <dbReference type="ARBA" id="ARBA00044985"/>
    </source>
</evidence>
<dbReference type="EMBL" id="CP097463">
    <property type="protein sequence ID" value="WAX57591.1"/>
    <property type="molecule type" value="Genomic_DNA"/>
</dbReference>
<evidence type="ECO:0000256" key="4">
    <source>
        <dbReference type="ARBA" id="ARBA00022448"/>
    </source>
</evidence>
<feature type="transmembrane region" description="Helical" evidence="26">
    <location>
        <begin position="56"/>
        <end position="78"/>
    </location>
</feature>
<comment type="catalytic activity">
    <reaction evidence="18">
        <text>L-arginyl-glycine(out) = L-arginyl-glycine(in)</text>
        <dbReference type="Rhea" id="RHEA:79391"/>
        <dbReference type="ChEBI" id="CHEBI:229955"/>
    </reaction>
</comment>
<comment type="catalytic activity">
    <reaction evidence="14">
        <text>L-alpha-aminoacyl-L-lysine(out) = L-alpha-aminoacyl-L-lysine(in)</text>
        <dbReference type="Rhea" id="RHEA:79383"/>
        <dbReference type="ChEBI" id="CHEBI:229966"/>
    </reaction>
</comment>
<feature type="transmembrane region" description="Helical" evidence="26">
    <location>
        <begin position="110"/>
        <end position="129"/>
    </location>
</feature>
<dbReference type="RefSeq" id="WP_269444136.1">
    <property type="nucleotide sequence ID" value="NZ_CP097463.1"/>
</dbReference>
<dbReference type="InterPro" id="IPR011701">
    <property type="entry name" value="MFS"/>
</dbReference>
<evidence type="ECO:0000256" key="5">
    <source>
        <dbReference type="ARBA" id="ARBA00022692"/>
    </source>
</evidence>
<evidence type="ECO:0000256" key="11">
    <source>
        <dbReference type="ARBA" id="ARBA00044881"/>
    </source>
</evidence>
<dbReference type="Gene3D" id="1.20.1250.20">
    <property type="entry name" value="MFS general substrate transporter like domains"/>
    <property type="match status" value="2"/>
</dbReference>
<dbReference type="InterPro" id="IPR052187">
    <property type="entry name" value="MFSD1"/>
</dbReference>
<feature type="transmembrane region" description="Helical" evidence="26">
    <location>
        <begin position="270"/>
        <end position="289"/>
    </location>
</feature>
<dbReference type="InterPro" id="IPR020846">
    <property type="entry name" value="MFS_dom"/>
</dbReference>
<reference evidence="28" key="1">
    <citation type="submission" date="2022-05" db="EMBL/GenBank/DDBJ databases">
        <title>Jatrophihabitans sp. SB3-54 whole genome sequence.</title>
        <authorList>
            <person name="Suh M.K."/>
            <person name="Eom M.K."/>
            <person name="Kim J.S."/>
            <person name="Kim H.S."/>
            <person name="Do H.E."/>
            <person name="Shin Y.K."/>
            <person name="Lee J.-S."/>
        </authorList>
    </citation>
    <scope>NUCLEOTIDE SEQUENCE</scope>
    <source>
        <strain evidence="28">SB3-54</strain>
    </source>
</reference>
<dbReference type="InterPro" id="IPR036259">
    <property type="entry name" value="MFS_trans_sf"/>
</dbReference>
<evidence type="ECO:0000256" key="24">
    <source>
        <dbReference type="ARBA" id="ARBA00045709"/>
    </source>
</evidence>
<evidence type="ECO:0000256" key="1">
    <source>
        <dbReference type="ARBA" id="ARBA00004155"/>
    </source>
</evidence>
<comment type="subcellular location">
    <subcellularLocation>
        <location evidence="2">Cell membrane</location>
        <topology evidence="2">Multi-pass membrane protein</topology>
    </subcellularLocation>
    <subcellularLocation>
        <location evidence="1">Lysosome membrane</location>
        <topology evidence="1">Multi-pass membrane protein</topology>
    </subcellularLocation>
</comment>
<comment type="catalytic activity">
    <reaction evidence="17">
        <text>L-lysyl-L-lysine(out) = L-lysyl-L-lysine(in)</text>
        <dbReference type="Rhea" id="RHEA:79403"/>
        <dbReference type="ChEBI" id="CHEBI:229956"/>
    </reaction>
</comment>
<evidence type="ECO:0000256" key="16">
    <source>
        <dbReference type="ARBA" id="ARBA00044899"/>
    </source>
</evidence>
<keyword evidence="7 26" id="KW-0472">Membrane</keyword>
<evidence type="ECO:0000256" key="25">
    <source>
        <dbReference type="ARBA" id="ARBA00046376"/>
    </source>
</evidence>
<evidence type="ECO:0000256" key="20">
    <source>
        <dbReference type="ARBA" id="ARBA00044919"/>
    </source>
</evidence>
<comment type="catalytic activity">
    <reaction evidence="13">
        <text>L-lysyl-L-alpha-amino acid(out) = L-lysyl-L-alpha-amino acid(in)</text>
        <dbReference type="Rhea" id="RHEA:79387"/>
        <dbReference type="ChEBI" id="CHEBI:229965"/>
    </reaction>
</comment>
<evidence type="ECO:0000256" key="14">
    <source>
        <dbReference type="ARBA" id="ARBA00044893"/>
    </source>
</evidence>
<protein>
    <recommendedName>
        <fullName evidence="22">Lysosomal dipeptide transporter MFSD1</fullName>
    </recommendedName>
    <alternativeName>
        <fullName evidence="23">Major facilitator superfamily domain-containing protein 1</fullName>
    </alternativeName>
</protein>
<evidence type="ECO:0000256" key="9">
    <source>
        <dbReference type="ARBA" id="ARBA00044876"/>
    </source>
</evidence>
<dbReference type="PANTHER" id="PTHR23512:SF3">
    <property type="entry name" value="MAJOR FACILITATOR SUPERFAMILY DOMAIN-CONTAINING PROTEIN 1"/>
    <property type="match status" value="1"/>
</dbReference>
<evidence type="ECO:0000256" key="13">
    <source>
        <dbReference type="ARBA" id="ARBA00044891"/>
    </source>
</evidence>
<evidence type="ECO:0000259" key="27">
    <source>
        <dbReference type="PROSITE" id="PS50850"/>
    </source>
</evidence>
<feature type="transmembrane region" description="Helical" evidence="26">
    <location>
        <begin position="141"/>
        <end position="164"/>
    </location>
</feature>
<feature type="transmembrane region" description="Helical" evidence="26">
    <location>
        <begin position="231"/>
        <end position="250"/>
    </location>
</feature>
<comment type="catalytic activity">
    <reaction evidence="12">
        <text>L-alpha-aminoacyl-L-histidine(out) = L-alpha-aminoacyl-L-histidine(in)</text>
        <dbReference type="Rhea" id="RHEA:79375"/>
        <dbReference type="ChEBI" id="CHEBI:229967"/>
    </reaction>
</comment>
<comment type="catalytic activity">
    <reaction evidence="21">
        <text>L-lysyl-glycine(out) = L-lysyl-glycine(in)</text>
        <dbReference type="Rhea" id="RHEA:79407"/>
        <dbReference type="ChEBI" id="CHEBI:191202"/>
    </reaction>
</comment>
<feature type="transmembrane region" description="Helical" evidence="26">
    <location>
        <begin position="359"/>
        <end position="381"/>
    </location>
</feature>
<keyword evidence="6 26" id="KW-1133">Transmembrane helix</keyword>
<proteinExistence type="inferred from homology"/>
<feature type="transmembrane region" description="Helical" evidence="26">
    <location>
        <begin position="85"/>
        <end position="104"/>
    </location>
</feature>
<evidence type="ECO:0000256" key="18">
    <source>
        <dbReference type="ARBA" id="ARBA00044903"/>
    </source>
</evidence>
<evidence type="ECO:0000256" key="26">
    <source>
        <dbReference type="SAM" id="Phobius"/>
    </source>
</evidence>
<dbReference type="PROSITE" id="PS50850">
    <property type="entry name" value="MFS"/>
    <property type="match status" value="1"/>
</dbReference>
<comment type="catalytic activity">
    <reaction evidence="20">
        <text>L-alanyl-L-lysine(out) = L-alanyl-L-lysine(in)</text>
        <dbReference type="Rhea" id="RHEA:79415"/>
        <dbReference type="ChEBI" id="CHEBI:192470"/>
    </reaction>
</comment>
<evidence type="ECO:0000256" key="3">
    <source>
        <dbReference type="ARBA" id="ARBA00008335"/>
    </source>
</evidence>